<accession>A0AAW0AKK1</accession>
<sequence>MWPPTFPSPSVLLHESQDHTRDTITSLADRNVQYSPDGSDCATYSFRYIDYSSSTTPQRCVRLALLGEVGLLSDDAQASMSHISISCPTRATPSAHAYFTRTVQDLVNLADGEYLGSATIISRWVLNHHRSAEVSLHAYVSPFATLLPLQRDTIALLDVTLHRYDHYFNGTLYREYSMIVHFLEPIHPIHLQYKGYLPQVLSSLTPAEATAVVQAQLRQLTIEPSQTREVAPSASLNSLHHASHTVLPDSE</sequence>
<organism evidence="1 2">
    <name type="scientific">Favolaschia claudopus</name>
    <dbReference type="NCBI Taxonomy" id="2862362"/>
    <lineage>
        <taxon>Eukaryota</taxon>
        <taxon>Fungi</taxon>
        <taxon>Dikarya</taxon>
        <taxon>Basidiomycota</taxon>
        <taxon>Agaricomycotina</taxon>
        <taxon>Agaricomycetes</taxon>
        <taxon>Agaricomycetidae</taxon>
        <taxon>Agaricales</taxon>
        <taxon>Marasmiineae</taxon>
        <taxon>Mycenaceae</taxon>
        <taxon>Favolaschia</taxon>
    </lineage>
</organism>
<dbReference type="Proteomes" id="UP001362999">
    <property type="component" value="Unassembled WGS sequence"/>
</dbReference>
<name>A0AAW0AKK1_9AGAR</name>
<evidence type="ECO:0000313" key="2">
    <source>
        <dbReference type="Proteomes" id="UP001362999"/>
    </source>
</evidence>
<dbReference type="EMBL" id="JAWWNJ010000062">
    <property type="protein sequence ID" value="KAK7012889.1"/>
    <property type="molecule type" value="Genomic_DNA"/>
</dbReference>
<gene>
    <name evidence="1" type="ORF">R3P38DRAFT_3010532</name>
</gene>
<evidence type="ECO:0000313" key="1">
    <source>
        <dbReference type="EMBL" id="KAK7012889.1"/>
    </source>
</evidence>
<protein>
    <submittedName>
        <fullName evidence="1">Uncharacterized protein</fullName>
    </submittedName>
</protein>
<comment type="caution">
    <text evidence="1">The sequence shown here is derived from an EMBL/GenBank/DDBJ whole genome shotgun (WGS) entry which is preliminary data.</text>
</comment>
<proteinExistence type="predicted"/>
<keyword evidence="2" id="KW-1185">Reference proteome</keyword>
<dbReference type="AlphaFoldDB" id="A0AAW0AKK1"/>
<reference evidence="1 2" key="1">
    <citation type="journal article" date="2024" name="J Genomics">
        <title>Draft genome sequencing and assembly of Favolaschia claudopus CIRM-BRFM 2984 isolated from oak limbs.</title>
        <authorList>
            <person name="Navarro D."/>
            <person name="Drula E."/>
            <person name="Chaduli D."/>
            <person name="Cazenave R."/>
            <person name="Ahrendt S."/>
            <person name="Wang J."/>
            <person name="Lipzen A."/>
            <person name="Daum C."/>
            <person name="Barry K."/>
            <person name="Grigoriev I.V."/>
            <person name="Favel A."/>
            <person name="Rosso M.N."/>
            <person name="Martin F."/>
        </authorList>
    </citation>
    <scope>NUCLEOTIDE SEQUENCE [LARGE SCALE GENOMIC DNA]</scope>
    <source>
        <strain evidence="1 2">CIRM-BRFM 2984</strain>
    </source>
</reference>